<dbReference type="OrthoDB" id="9810298at2"/>
<dbReference type="InterPro" id="IPR022419">
    <property type="entry name" value="Porphobilin_deaminase_cofac_BS"/>
</dbReference>
<feature type="domain" description="Porphobilinogen deaminase C-terminal" evidence="11">
    <location>
        <begin position="218"/>
        <end position="286"/>
    </location>
</feature>
<feature type="domain" description="Porphobilinogen deaminase N-terminal" evidence="10">
    <location>
        <begin position="1"/>
        <end position="202"/>
    </location>
</feature>
<evidence type="ECO:0000256" key="1">
    <source>
        <dbReference type="ARBA" id="ARBA00001916"/>
    </source>
</evidence>
<dbReference type="PROSITE" id="PS00533">
    <property type="entry name" value="PORPHOBILINOGEN_DEAM"/>
    <property type="match status" value="1"/>
</dbReference>
<proteinExistence type="inferred from homology"/>
<dbReference type="GO" id="GO:0006783">
    <property type="term" value="P:heme biosynthetic process"/>
    <property type="evidence" value="ECO:0007669"/>
    <property type="project" value="TreeGrafter"/>
</dbReference>
<comment type="cofactor">
    <cofactor evidence="1">
        <name>dipyrromethane</name>
        <dbReference type="ChEBI" id="CHEBI:60342"/>
    </cofactor>
</comment>
<accession>A0A2T4UJB2</accession>
<evidence type="ECO:0000256" key="7">
    <source>
        <dbReference type="ARBA" id="ARBA00023244"/>
    </source>
</evidence>
<evidence type="ECO:0000256" key="9">
    <source>
        <dbReference type="NCBIfam" id="TIGR00212"/>
    </source>
</evidence>
<dbReference type="GO" id="GO:0004418">
    <property type="term" value="F:hydroxymethylbilane synthase activity"/>
    <property type="evidence" value="ECO:0007669"/>
    <property type="project" value="UniProtKB-UniRule"/>
</dbReference>
<dbReference type="PIRSF" id="PIRSF001438">
    <property type="entry name" value="4pyrrol_synth_OHMeBilane_synth"/>
    <property type="match status" value="1"/>
</dbReference>
<dbReference type="EC" id="2.5.1.61" evidence="5 9"/>
<keyword evidence="13" id="KW-1185">Reference proteome</keyword>
<dbReference type="FunFam" id="3.40.190.10:FF:000005">
    <property type="entry name" value="Porphobilinogen deaminase"/>
    <property type="match status" value="1"/>
</dbReference>
<comment type="similarity">
    <text evidence="3">Belongs to the HMBS family.</text>
</comment>
<comment type="function">
    <text evidence="2">Tetrapolymerization of the monopyrrole PBG into the hydroxymethylbilane pre-uroporphyrinogen in several discrete steps.</text>
</comment>
<dbReference type="PANTHER" id="PTHR11557:SF0">
    <property type="entry name" value="PORPHOBILINOGEN DEAMINASE"/>
    <property type="match status" value="1"/>
</dbReference>
<dbReference type="InterPro" id="IPR000860">
    <property type="entry name" value="HemC"/>
</dbReference>
<sequence length="302" mass="31372">MRIGTRASPLALAQAHHVASLLGGDVELVEVTTTGDRDRAAPDKEKWVKELELALLDGRVDACVHSAKDVPTTLPDGLVIAGVPAREDPRDVLCTARGVVAGTVEELPPGARVGTSSLRRAALLRAARPDLEIVEIRGNVGTRLALLERGDLAAIVLAAAGLRRLGHDLDAVGTPLPARTFVPAAGQGSLALECRADDTATRAALDALSDRDAHDTLAAEREAVRTLGADCHSAVGARAVRGDEDRLELHGWVGAPDGSAVVTDVLQAGPGELPADLGRRLGERLLAAGARALLDQTPEVLS</sequence>
<dbReference type="Pfam" id="PF03900">
    <property type="entry name" value="Porphobil_deamC"/>
    <property type="match status" value="1"/>
</dbReference>
<evidence type="ECO:0000313" key="13">
    <source>
        <dbReference type="Proteomes" id="UP000240739"/>
    </source>
</evidence>
<reference evidence="12 13" key="1">
    <citation type="submission" date="2018-03" db="EMBL/GenBank/DDBJ databases">
        <title>Aquarubrobacter algicola gen. nov., sp. nov., a novel actinobacterium isolated from shallow eutrophic lake during the end of cyanobacterial harmful algal blooms.</title>
        <authorList>
            <person name="Chun S.J."/>
        </authorList>
    </citation>
    <scope>NUCLEOTIDE SEQUENCE [LARGE SCALE GENOMIC DNA]</scope>
    <source>
        <strain evidence="12 13">Seoho-28</strain>
    </source>
</reference>
<comment type="caution">
    <text evidence="12">The sequence shown here is derived from an EMBL/GenBank/DDBJ whole genome shotgun (WGS) entry which is preliminary data.</text>
</comment>
<evidence type="ECO:0000259" key="11">
    <source>
        <dbReference type="Pfam" id="PF03900"/>
    </source>
</evidence>
<evidence type="ECO:0000256" key="3">
    <source>
        <dbReference type="ARBA" id="ARBA00005638"/>
    </source>
</evidence>
<evidence type="ECO:0000256" key="4">
    <source>
        <dbReference type="ARBA" id="ARBA00011245"/>
    </source>
</evidence>
<dbReference type="RefSeq" id="WP_107567850.1">
    <property type="nucleotide sequence ID" value="NZ_PYYB01000001.1"/>
</dbReference>
<organism evidence="12 13">
    <name type="scientific">Paraconexibacter algicola</name>
    <dbReference type="NCBI Taxonomy" id="2133960"/>
    <lineage>
        <taxon>Bacteria</taxon>
        <taxon>Bacillati</taxon>
        <taxon>Actinomycetota</taxon>
        <taxon>Thermoleophilia</taxon>
        <taxon>Solirubrobacterales</taxon>
        <taxon>Paraconexibacteraceae</taxon>
        <taxon>Paraconexibacter</taxon>
    </lineage>
</organism>
<dbReference type="AlphaFoldDB" id="A0A2T4UJB2"/>
<dbReference type="InterPro" id="IPR022418">
    <property type="entry name" value="Porphobilinogen_deaminase_C"/>
</dbReference>
<dbReference type="Pfam" id="PF01379">
    <property type="entry name" value="Porphobil_deam"/>
    <property type="match status" value="1"/>
</dbReference>
<evidence type="ECO:0000256" key="6">
    <source>
        <dbReference type="ARBA" id="ARBA00022679"/>
    </source>
</evidence>
<name>A0A2T4UJB2_9ACTN</name>
<gene>
    <name evidence="12" type="ORF">C7Y72_06505</name>
</gene>
<protein>
    <recommendedName>
        <fullName evidence="5 9">Hydroxymethylbilane synthase</fullName>
        <ecNumber evidence="5 9">2.5.1.61</ecNumber>
    </recommendedName>
</protein>
<dbReference type="InterPro" id="IPR036803">
    <property type="entry name" value="Porphobilinogen_deaminase_C_sf"/>
</dbReference>
<comment type="catalytic activity">
    <reaction evidence="8">
        <text>4 porphobilinogen + H2O = hydroxymethylbilane + 4 NH4(+)</text>
        <dbReference type="Rhea" id="RHEA:13185"/>
        <dbReference type="ChEBI" id="CHEBI:15377"/>
        <dbReference type="ChEBI" id="CHEBI:28938"/>
        <dbReference type="ChEBI" id="CHEBI:57845"/>
        <dbReference type="ChEBI" id="CHEBI:58126"/>
        <dbReference type="EC" id="2.5.1.61"/>
    </reaction>
</comment>
<evidence type="ECO:0000259" key="10">
    <source>
        <dbReference type="Pfam" id="PF01379"/>
    </source>
</evidence>
<dbReference type="Gene3D" id="3.30.160.40">
    <property type="entry name" value="Porphobilinogen deaminase, C-terminal domain"/>
    <property type="match status" value="1"/>
</dbReference>
<evidence type="ECO:0000256" key="5">
    <source>
        <dbReference type="ARBA" id="ARBA00012655"/>
    </source>
</evidence>
<dbReference type="GO" id="GO:0005737">
    <property type="term" value="C:cytoplasm"/>
    <property type="evidence" value="ECO:0007669"/>
    <property type="project" value="UniProtKB-UniRule"/>
</dbReference>
<dbReference type="InterPro" id="IPR022417">
    <property type="entry name" value="Porphobilin_deaminase_N"/>
</dbReference>
<evidence type="ECO:0000256" key="2">
    <source>
        <dbReference type="ARBA" id="ARBA00002869"/>
    </source>
</evidence>
<dbReference type="SUPFAM" id="SSF54782">
    <property type="entry name" value="Porphobilinogen deaminase (hydroxymethylbilane synthase), C-terminal domain"/>
    <property type="match status" value="1"/>
</dbReference>
<dbReference type="PRINTS" id="PR00151">
    <property type="entry name" value="PORPHBDMNASE"/>
</dbReference>
<dbReference type="Proteomes" id="UP000240739">
    <property type="component" value="Unassembled WGS sequence"/>
</dbReference>
<dbReference type="Gene3D" id="3.40.190.10">
    <property type="entry name" value="Periplasmic binding protein-like II"/>
    <property type="match status" value="2"/>
</dbReference>
<keyword evidence="6" id="KW-0808">Transferase</keyword>
<comment type="subunit">
    <text evidence="4">Monomer.</text>
</comment>
<keyword evidence="7" id="KW-0627">Porphyrin biosynthesis</keyword>
<dbReference type="EMBL" id="PYYB01000001">
    <property type="protein sequence ID" value="PTL59326.1"/>
    <property type="molecule type" value="Genomic_DNA"/>
</dbReference>
<dbReference type="SUPFAM" id="SSF53850">
    <property type="entry name" value="Periplasmic binding protein-like II"/>
    <property type="match status" value="1"/>
</dbReference>
<evidence type="ECO:0000256" key="8">
    <source>
        <dbReference type="ARBA" id="ARBA00048169"/>
    </source>
</evidence>
<evidence type="ECO:0000313" key="12">
    <source>
        <dbReference type="EMBL" id="PTL59326.1"/>
    </source>
</evidence>
<dbReference type="PANTHER" id="PTHR11557">
    <property type="entry name" value="PORPHOBILINOGEN DEAMINASE"/>
    <property type="match status" value="1"/>
</dbReference>
<dbReference type="NCBIfam" id="TIGR00212">
    <property type="entry name" value="hemC"/>
    <property type="match status" value="1"/>
</dbReference>